<evidence type="ECO:0000313" key="4">
    <source>
        <dbReference type="EMBL" id="NHZ88742.1"/>
    </source>
</evidence>
<evidence type="ECO:0000259" key="3">
    <source>
        <dbReference type="PROSITE" id="PS50175"/>
    </source>
</evidence>
<dbReference type="SMART" id="SM00671">
    <property type="entry name" value="SEL1"/>
    <property type="match status" value="1"/>
</dbReference>
<dbReference type="Pfam" id="PF13650">
    <property type="entry name" value="Asp_protease_2"/>
    <property type="match status" value="2"/>
</dbReference>
<keyword evidence="2" id="KW-0732">Signal</keyword>
<dbReference type="Gene3D" id="2.40.70.10">
    <property type="entry name" value="Acid Proteases"/>
    <property type="match status" value="2"/>
</dbReference>
<organism evidence="4 5">
    <name type="scientific">Massilia mucilaginosa</name>
    <dbReference type="NCBI Taxonomy" id="2609282"/>
    <lineage>
        <taxon>Bacteria</taxon>
        <taxon>Pseudomonadati</taxon>
        <taxon>Pseudomonadota</taxon>
        <taxon>Betaproteobacteria</taxon>
        <taxon>Burkholderiales</taxon>
        <taxon>Oxalobacteraceae</taxon>
        <taxon>Telluria group</taxon>
        <taxon>Massilia</taxon>
    </lineage>
</organism>
<reference evidence="4 5" key="1">
    <citation type="submission" date="2019-10" db="EMBL/GenBank/DDBJ databases">
        <title>Taxonomy of Antarctic Massilia spp.: description of Massilia rubra sp. nov., Massilia aquatica sp. nov., Massilia mucilaginosa sp. nov., Massilia frigida sp. nov. isolated from streams, lakes and regoliths.</title>
        <authorList>
            <person name="Holochova P."/>
            <person name="Sedlacek I."/>
            <person name="Kralova S."/>
            <person name="Maslanova I."/>
            <person name="Busse H.-J."/>
            <person name="Stankova E."/>
            <person name="Vrbovska V."/>
            <person name="Kovarovic V."/>
            <person name="Bartak M."/>
            <person name="Svec P."/>
            <person name="Pantucek R."/>
        </authorList>
    </citation>
    <scope>NUCLEOTIDE SEQUENCE [LARGE SCALE GENOMIC DNA]</scope>
    <source>
        <strain evidence="4 5">CCM 8733</strain>
    </source>
</reference>
<proteinExistence type="predicted"/>
<dbReference type="Gene3D" id="1.25.40.10">
    <property type="entry name" value="Tetratricopeptide repeat domain"/>
    <property type="match status" value="1"/>
</dbReference>
<dbReference type="Proteomes" id="UP000609726">
    <property type="component" value="Unassembled WGS sequence"/>
</dbReference>
<dbReference type="PROSITE" id="PS50175">
    <property type="entry name" value="ASP_PROT_RETROV"/>
    <property type="match status" value="1"/>
</dbReference>
<evidence type="ECO:0000313" key="5">
    <source>
        <dbReference type="Proteomes" id="UP000609726"/>
    </source>
</evidence>
<dbReference type="SUPFAM" id="SSF81901">
    <property type="entry name" value="HCP-like"/>
    <property type="match status" value="1"/>
</dbReference>
<dbReference type="CDD" id="cd05483">
    <property type="entry name" value="retropepsin_like_bacteria"/>
    <property type="match status" value="2"/>
</dbReference>
<dbReference type="InterPro" id="IPR001995">
    <property type="entry name" value="Peptidase_A2_cat"/>
</dbReference>
<keyword evidence="1" id="KW-0378">Hydrolase</keyword>
<dbReference type="SUPFAM" id="SSF50630">
    <property type="entry name" value="Acid proteases"/>
    <property type="match status" value="2"/>
</dbReference>
<dbReference type="InterPro" id="IPR006597">
    <property type="entry name" value="Sel1-like"/>
</dbReference>
<name>A0ABX0NPL6_9BURK</name>
<accession>A0ABX0NPL6</accession>
<keyword evidence="5" id="KW-1185">Reference proteome</keyword>
<gene>
    <name evidence="4" type="ORF">F2P45_06845</name>
</gene>
<feature type="chain" id="PRO_5047189778" description="Peptidase A2 domain-containing protein" evidence="2">
    <location>
        <begin position="33"/>
        <end position="518"/>
    </location>
</feature>
<feature type="signal peptide" evidence="2">
    <location>
        <begin position="1"/>
        <end position="32"/>
    </location>
</feature>
<dbReference type="InterPro" id="IPR011990">
    <property type="entry name" value="TPR-like_helical_dom_sf"/>
</dbReference>
<dbReference type="InterPro" id="IPR021109">
    <property type="entry name" value="Peptidase_aspartic_dom_sf"/>
</dbReference>
<comment type="caution">
    <text evidence="4">The sequence shown here is derived from an EMBL/GenBank/DDBJ whole genome shotgun (WGS) entry which is preliminary data.</text>
</comment>
<dbReference type="EMBL" id="WHJH01000005">
    <property type="protein sequence ID" value="NHZ88742.1"/>
    <property type="molecule type" value="Genomic_DNA"/>
</dbReference>
<sequence length="518" mass="54894">MFLALFPSLFRSPCCALLLSALCLAAPATGLAAPSTTCTFVQQQQVPITLRGATLQPAVQGSINGKPALMLLDTGAFMTMLTRTGAENRKLALRSSGGRKVLGTGGSSALYLANLDDFTIGPSGGGKITLPVLGEMGITPWYDAIVGADFLMQSDLEVALADKVVRFHRSDNCNDDNLLSYWDAQAMVVPMTCTSSCGASGKAATPQVEVRVNGVMLSAILDTGAGVSSISQSAARRAGVTTDMADVKRNGFFIGAGGGRAARWNAVFKTFTIGDETVRNADIAIAESLNREYGQVDVILGTDFLRAHRVLFANSQRRVYLSYLGGEVFAKPGSGNLTLVRQEANGGNADAQYILARDFYNGARLPKDQVEANAWLDKAAAQNHPAALVLTARLLREAGKPKEAVTRLRAALAGKPDKIELDLELFLSQVQAGEREAARRDLAAATDTRWPAPVASFYLGRIDAAALMAAARDGSTQAQARACRAGAYIASLQRISGEPALARQTMESISAECKPRKN</sequence>
<dbReference type="RefSeq" id="WP_166871874.1">
    <property type="nucleotide sequence ID" value="NZ_WHJH01000005.1"/>
</dbReference>
<feature type="domain" description="Peptidase A2" evidence="3">
    <location>
        <begin position="68"/>
        <end position="106"/>
    </location>
</feature>
<evidence type="ECO:0000256" key="2">
    <source>
        <dbReference type="SAM" id="SignalP"/>
    </source>
</evidence>
<protein>
    <recommendedName>
        <fullName evidence="3">Peptidase A2 domain-containing protein</fullName>
    </recommendedName>
</protein>
<evidence type="ECO:0000256" key="1">
    <source>
        <dbReference type="ARBA" id="ARBA00022801"/>
    </source>
</evidence>
<dbReference type="InterPro" id="IPR034122">
    <property type="entry name" value="Retropepsin-like_bacterial"/>
</dbReference>